<dbReference type="EMBL" id="KI925152">
    <property type="protein sequence ID" value="ETW15899.1"/>
    <property type="molecule type" value="Genomic_DNA"/>
</dbReference>
<keyword evidence="1" id="KW-0472">Membrane</keyword>
<organism evidence="2 3">
    <name type="scientific">Plasmodium falciparum Vietnam Oak-Knoll</name>
    <name type="common">FVO</name>
    <dbReference type="NCBI Taxonomy" id="1036723"/>
    <lineage>
        <taxon>Eukaryota</taxon>
        <taxon>Sar</taxon>
        <taxon>Alveolata</taxon>
        <taxon>Apicomplexa</taxon>
        <taxon>Aconoidasida</taxon>
        <taxon>Haemosporida</taxon>
        <taxon>Plasmodiidae</taxon>
        <taxon>Plasmodium</taxon>
        <taxon>Plasmodium (Laverania)</taxon>
    </lineage>
</organism>
<dbReference type="SMR" id="A0A024V079"/>
<reference evidence="2 3" key="1">
    <citation type="submission" date="2013-02" db="EMBL/GenBank/DDBJ databases">
        <title>The Genome Annotation of Plasmodium falciparum Vietnam Oak-Knoll (FVO).</title>
        <authorList>
            <consortium name="The Broad Institute Genome Sequencing Platform"/>
            <consortium name="The Broad Institute Genome Sequencing Center for Infectious Disease"/>
            <person name="Neafsey D."/>
            <person name="Hoffman S."/>
            <person name="Volkman S."/>
            <person name="Rosenthal P."/>
            <person name="Walker B."/>
            <person name="Young S.K."/>
            <person name="Zeng Q."/>
            <person name="Gargeya S."/>
            <person name="Fitzgerald M."/>
            <person name="Haas B."/>
            <person name="Abouelleil A."/>
            <person name="Allen A.W."/>
            <person name="Alvarado L."/>
            <person name="Arachchi H.M."/>
            <person name="Berlin A.M."/>
            <person name="Chapman S.B."/>
            <person name="Gainer-Dewar J."/>
            <person name="Goldberg J."/>
            <person name="Griggs A."/>
            <person name="Gujja S."/>
            <person name="Hansen M."/>
            <person name="Howarth C."/>
            <person name="Imamovic A."/>
            <person name="Ireland A."/>
            <person name="Larimer J."/>
            <person name="McCowan C."/>
            <person name="Murphy C."/>
            <person name="Pearson M."/>
            <person name="Poon T.W."/>
            <person name="Priest M."/>
            <person name="Roberts A."/>
            <person name="Saif S."/>
            <person name="Shea T."/>
            <person name="Sisk P."/>
            <person name="Sykes S."/>
            <person name="Wortman J."/>
            <person name="Nusbaum C."/>
            <person name="Birren B."/>
        </authorList>
    </citation>
    <scope>NUCLEOTIDE SEQUENCE [LARGE SCALE GENOMIC DNA]</scope>
    <source>
        <strain evidence="3">Vietnam Oak-Knoll (FVO)</strain>
    </source>
</reference>
<protein>
    <submittedName>
        <fullName evidence="2">Uncharacterized protein</fullName>
    </submittedName>
</protein>
<dbReference type="Proteomes" id="UP000030690">
    <property type="component" value="Unassembled WGS sequence"/>
</dbReference>
<proteinExistence type="predicted"/>
<accession>A0A024V079</accession>
<evidence type="ECO:0000256" key="1">
    <source>
        <dbReference type="SAM" id="Phobius"/>
    </source>
</evidence>
<feature type="transmembrane region" description="Helical" evidence="1">
    <location>
        <begin position="51"/>
        <end position="71"/>
    </location>
</feature>
<reference evidence="2 3" key="2">
    <citation type="submission" date="2013-02" db="EMBL/GenBank/DDBJ databases">
        <title>The Genome Sequence of Plasmodium falciparum Vietnam Oak-Knoll (FVO).</title>
        <authorList>
            <consortium name="The Broad Institute Genome Sequencing Platform"/>
            <consortium name="The Broad Institute Genome Sequencing Center for Infectious Disease"/>
            <person name="Neafsey D."/>
            <person name="Cheeseman I."/>
            <person name="Volkman S."/>
            <person name="Adams J."/>
            <person name="Walker B."/>
            <person name="Young S.K."/>
            <person name="Zeng Q."/>
            <person name="Gargeya S."/>
            <person name="Fitzgerald M."/>
            <person name="Haas B."/>
            <person name="Abouelleil A."/>
            <person name="Alvarado L."/>
            <person name="Arachchi H.M."/>
            <person name="Berlin A.M."/>
            <person name="Chapman S.B."/>
            <person name="Dewar J."/>
            <person name="Goldberg J."/>
            <person name="Griggs A."/>
            <person name="Gujja S."/>
            <person name="Hansen M."/>
            <person name="Howarth C."/>
            <person name="Imamovic A."/>
            <person name="Larimer J."/>
            <person name="McCowan C."/>
            <person name="Murphy C."/>
            <person name="Neiman D."/>
            <person name="Pearson M."/>
            <person name="Priest M."/>
            <person name="Roberts A."/>
            <person name="Saif S."/>
            <person name="Shea T."/>
            <person name="Sisk P."/>
            <person name="Sykes S."/>
            <person name="Wortman J."/>
            <person name="Nusbaum C."/>
            <person name="Birren B."/>
        </authorList>
    </citation>
    <scope>NUCLEOTIDE SEQUENCE [LARGE SCALE GENOMIC DNA]</scope>
    <source>
        <strain evidence="3">Vietnam Oak-Knoll (FVO)</strain>
    </source>
</reference>
<evidence type="ECO:0000313" key="3">
    <source>
        <dbReference type="Proteomes" id="UP000030690"/>
    </source>
</evidence>
<evidence type="ECO:0000313" key="2">
    <source>
        <dbReference type="EMBL" id="ETW15899.1"/>
    </source>
</evidence>
<sequence length="340" mass="40069">MKNILRNRKEKEDDHSSSNVTNEVKKASFINYICTSLKNVVKNKIQSKHKYSLLIGLFITFLIFCGFFRYMTELYHTHFYNFKYIDVSNTEKLKEIFFSNNPYLVYCKNDKNTSIHPVINASRSNLPDILNIAVINCKSVLPSKQNIYQRFSLEDNTPAFVICYGKKPKPISVALLNNKKKFITYVREALVFNVPFFSKFPQFQTKCLNKNKKCVLFIYNLELTTKNIQYNYINDLFVTNKYFNISPLIIDNKRFLIKLNNELNKSYFKKNDVHVLCLFNDSVKNVETFYGFFYNDNFDDFKKLSTFVSTCINANNQTKQAIKLSEPPQIKYRPVKQTKQ</sequence>
<dbReference type="OrthoDB" id="382895at2759"/>
<name>A0A024V079_PLAFA</name>
<gene>
    <name evidence="2" type="ORF">PFFVO_05230</name>
</gene>
<keyword evidence="1" id="KW-0812">Transmembrane</keyword>
<keyword evidence="1" id="KW-1133">Transmembrane helix</keyword>
<dbReference type="AlphaFoldDB" id="A0A024V079"/>